<comment type="caution">
    <text evidence="2">The sequence shown here is derived from an EMBL/GenBank/DDBJ whole genome shotgun (WGS) entry which is preliminary data.</text>
</comment>
<accession>A0A9P5CHP9</accession>
<evidence type="ECO:0000313" key="2">
    <source>
        <dbReference type="EMBL" id="KAF3075033.1"/>
    </source>
</evidence>
<gene>
    <name evidence="2" type="ORF">CFAM422_002788</name>
</gene>
<proteinExistence type="predicted"/>
<dbReference type="EMBL" id="QLNT01000004">
    <property type="protein sequence ID" value="KAF3075033.1"/>
    <property type="molecule type" value="Genomic_DNA"/>
</dbReference>
<keyword evidence="1" id="KW-1133">Transmembrane helix</keyword>
<reference evidence="2 3" key="1">
    <citation type="submission" date="2018-06" db="EMBL/GenBank/DDBJ databases">
        <title>Genome analysis of cellulolytic fungus Trichoderma lentiforme CFAM-422.</title>
        <authorList>
            <person name="Steindorff A.S."/>
            <person name="Formighieri E.F."/>
            <person name="Midorikawa G.E.O."/>
            <person name="Tamietti M.S."/>
            <person name="Ramos E.Z."/>
            <person name="Silva A.S."/>
            <person name="Bon E.P.S."/>
            <person name="Mendes T.D."/>
            <person name="Damaso M.C.T."/>
            <person name="Favaro L.C.L."/>
        </authorList>
    </citation>
    <scope>NUCLEOTIDE SEQUENCE [LARGE SCALE GENOMIC DNA]</scope>
    <source>
        <strain evidence="2 3">CFAM-422</strain>
    </source>
</reference>
<keyword evidence="3" id="KW-1185">Reference proteome</keyword>
<keyword evidence="1" id="KW-0472">Membrane</keyword>
<keyword evidence="1" id="KW-0812">Transmembrane</keyword>
<sequence length="149" mass="17557">METTPRSLDLIRQIIKDAINCASRFSCLLFSPHRSRSAQVPPQTTVLPEWKLHLCFSPLLFFLPFCFYPPHYFLIITKRGVFDIRLGRVRFARVLTKLYIPHTLYHINAHMQNMFLFETKWATRGAIGWGWLDGWGPRHRRKPFVGLSQ</sequence>
<dbReference type="Proteomes" id="UP000801864">
    <property type="component" value="Unassembled WGS sequence"/>
</dbReference>
<protein>
    <submittedName>
        <fullName evidence="2">Uncharacterized protein</fullName>
    </submittedName>
</protein>
<dbReference type="AlphaFoldDB" id="A0A9P5CHP9"/>
<evidence type="ECO:0000313" key="3">
    <source>
        <dbReference type="Proteomes" id="UP000801864"/>
    </source>
</evidence>
<evidence type="ECO:0000256" key="1">
    <source>
        <dbReference type="SAM" id="Phobius"/>
    </source>
</evidence>
<feature type="transmembrane region" description="Helical" evidence="1">
    <location>
        <begin position="50"/>
        <end position="69"/>
    </location>
</feature>
<name>A0A9P5CHP9_9HYPO</name>
<organism evidence="2 3">
    <name type="scientific">Trichoderma lentiforme</name>
    <dbReference type="NCBI Taxonomy" id="1567552"/>
    <lineage>
        <taxon>Eukaryota</taxon>
        <taxon>Fungi</taxon>
        <taxon>Dikarya</taxon>
        <taxon>Ascomycota</taxon>
        <taxon>Pezizomycotina</taxon>
        <taxon>Sordariomycetes</taxon>
        <taxon>Hypocreomycetidae</taxon>
        <taxon>Hypocreales</taxon>
        <taxon>Hypocreaceae</taxon>
        <taxon>Trichoderma</taxon>
    </lineage>
</organism>